<feature type="transmembrane region" description="Helical" evidence="8">
    <location>
        <begin position="270"/>
        <end position="292"/>
    </location>
</feature>
<feature type="transmembrane region" description="Helical" evidence="8">
    <location>
        <begin position="81"/>
        <end position="102"/>
    </location>
</feature>
<feature type="transmembrane region" description="Helical" evidence="8">
    <location>
        <begin position="336"/>
        <end position="355"/>
    </location>
</feature>
<name>Q4V1W1_BACCZ</name>
<dbReference type="PANTHER" id="PTHR34975:SF2">
    <property type="entry name" value="SPORE GERMINATION PROTEIN A2"/>
    <property type="match status" value="1"/>
</dbReference>
<feature type="transmembrane region" description="Helical" evidence="8">
    <location>
        <begin position="108"/>
        <end position="132"/>
    </location>
</feature>
<evidence type="ECO:0000256" key="6">
    <source>
        <dbReference type="ARBA" id="ARBA00022989"/>
    </source>
</evidence>
<dbReference type="AlphaFoldDB" id="Q4V1W1"/>
<dbReference type="RefSeq" id="WP_000572768.1">
    <property type="nucleotide sequence ID" value="NC_007103.1"/>
</dbReference>
<dbReference type="GO" id="GO:0016020">
    <property type="term" value="C:membrane"/>
    <property type="evidence" value="ECO:0007669"/>
    <property type="project" value="UniProtKB-SubCell"/>
</dbReference>
<evidence type="ECO:0000256" key="3">
    <source>
        <dbReference type="ARBA" id="ARBA00022448"/>
    </source>
</evidence>
<dbReference type="Proteomes" id="UP000002612">
    <property type="component" value="Plasmid pE33L466"/>
</dbReference>
<dbReference type="GO" id="GO:0009847">
    <property type="term" value="P:spore germination"/>
    <property type="evidence" value="ECO:0007669"/>
    <property type="project" value="InterPro"/>
</dbReference>
<dbReference type="NCBIfam" id="TIGR00912">
    <property type="entry name" value="2A0309"/>
    <property type="match status" value="1"/>
</dbReference>
<reference evidence="10" key="1">
    <citation type="journal article" date="2006" name="J. Bacteriol.">
        <title>Pathogenomic sequence analysis of Bacillus cereus and Bacillus thuringiensis isolates closely related to Bacillus anthracis.</title>
        <authorList>
            <person name="Han C.S."/>
            <person name="Xie G."/>
            <person name="Challacombe J.F."/>
            <person name="Altherr M.R."/>
            <person name="Bhotika S.S."/>
            <person name="Brown N."/>
            <person name="Bruce D."/>
            <person name="Campbell C.S."/>
            <person name="Campbell M.L."/>
            <person name="Chen J."/>
            <person name="Chertkov O."/>
            <person name="Cleland C."/>
            <person name="Dimitrijevic M."/>
            <person name="Doggett N.A."/>
            <person name="Fawcett J.J."/>
            <person name="Glavina T."/>
            <person name="Goodwin L.A."/>
            <person name="Green L.D."/>
            <person name="Hill K.K."/>
            <person name="Hitchcock P."/>
            <person name="Jackson P.J."/>
            <person name="Keim P."/>
            <person name="Kewalramani A.R."/>
            <person name="Longmire J."/>
            <person name="Lucas S."/>
            <person name="Malfatti S."/>
            <person name="McMurry K."/>
            <person name="Meincke L.J."/>
            <person name="Misra M."/>
            <person name="Moseman B.L."/>
            <person name="Mundt M."/>
            <person name="Munk A.C."/>
            <person name="Okinaka R.T."/>
            <person name="Parson-Quintana B."/>
            <person name="Reilly L.P."/>
            <person name="Richardson P."/>
            <person name="Robinson D.L."/>
            <person name="Rubin E."/>
            <person name="Saunders E."/>
            <person name="Tapia R."/>
            <person name="Tesmer J.G."/>
            <person name="Thayer N."/>
            <person name="Thompson L.S."/>
            <person name="Tice H."/>
            <person name="Ticknor L.O."/>
            <person name="Wills P.L."/>
            <person name="Brettin T.S."/>
            <person name="Gilna P."/>
        </authorList>
    </citation>
    <scope>NUCLEOTIDE SEQUENCE [LARGE SCALE GENOMIC DNA]</scope>
    <source>
        <strain evidence="10">ZK / E33L</strain>
        <plasmid evidence="10">pE33L466</plasmid>
    </source>
</reference>
<feature type="transmembrane region" description="Helical" evidence="8">
    <location>
        <begin position="215"/>
        <end position="238"/>
    </location>
</feature>
<feature type="transmembrane region" description="Helical" evidence="8">
    <location>
        <begin position="183"/>
        <end position="203"/>
    </location>
</feature>
<evidence type="ECO:0000313" key="9">
    <source>
        <dbReference type="EMBL" id="AAY60296.1"/>
    </source>
</evidence>
<feature type="transmembrane region" description="Helical" evidence="8">
    <location>
        <begin position="12"/>
        <end position="35"/>
    </location>
</feature>
<evidence type="ECO:0000256" key="4">
    <source>
        <dbReference type="ARBA" id="ARBA00022544"/>
    </source>
</evidence>
<proteinExistence type="inferred from homology"/>
<evidence type="ECO:0000256" key="7">
    <source>
        <dbReference type="ARBA" id="ARBA00023136"/>
    </source>
</evidence>
<sequence length="365" mass="40816">MIERGKISALQMALMIIPTIIATAALIVPAISSKYAGRDVWISPVLASLNGFFTVFIVYQLHKCYPKETIIQYSRHIVGQIPGKIVGFIYLFFVLHMCGVTTREYADFIIGSFLPKTPMIVVIGSVIIVCAFAVRGGVEVLGRVAQLLVPLFLLPPLLFVLLIPDLKIENMFPIMEHGMMPSILGAAVPQAWISEVSLISMLLPFVIDHEKGRKWGIISVIVVMLILVYINIISVLLFGGTVNNHIYPVFTAFRYISVATFFEHLESIVITLWVLGAFIKISVLYYALVLGIAQWLHLSDYRPIVFPLGFLVLLFGIWASYNGQEMAQFLGSISPFYIPCIMTLIPTMLLLIAFIRKKIAYTIKK</sequence>
<evidence type="ECO:0000256" key="5">
    <source>
        <dbReference type="ARBA" id="ARBA00022692"/>
    </source>
</evidence>
<dbReference type="InterPro" id="IPR004761">
    <property type="entry name" value="Spore_GerAB"/>
</dbReference>
<dbReference type="Pfam" id="PF03845">
    <property type="entry name" value="Spore_permease"/>
    <property type="match status" value="1"/>
</dbReference>
<accession>Q4V1W1</accession>
<evidence type="ECO:0000313" key="10">
    <source>
        <dbReference type="Proteomes" id="UP000002612"/>
    </source>
</evidence>
<dbReference type="PANTHER" id="PTHR34975">
    <property type="entry name" value="SPORE GERMINATION PROTEIN A2"/>
    <property type="match status" value="1"/>
</dbReference>
<evidence type="ECO:0000256" key="8">
    <source>
        <dbReference type="SAM" id="Phobius"/>
    </source>
</evidence>
<comment type="subcellular location">
    <subcellularLocation>
        <location evidence="1">Membrane</location>
        <topology evidence="1">Multi-pass membrane protein</topology>
    </subcellularLocation>
</comment>
<feature type="transmembrane region" description="Helical" evidence="8">
    <location>
        <begin position="41"/>
        <end position="61"/>
    </location>
</feature>
<comment type="similarity">
    <text evidence="2">Belongs to the amino acid-polyamine-organocation (APC) superfamily. Spore germination protein (SGP) (TC 2.A.3.9) family.</text>
</comment>
<geneLocation type="plasmid" evidence="9 10">
    <name>pE33L466</name>
</geneLocation>
<feature type="transmembrane region" description="Helical" evidence="8">
    <location>
        <begin position="304"/>
        <end position="321"/>
    </location>
</feature>
<keyword evidence="7 8" id="KW-0472">Membrane</keyword>
<dbReference type="Gene3D" id="1.20.1740.10">
    <property type="entry name" value="Amino acid/polyamine transporter I"/>
    <property type="match status" value="1"/>
</dbReference>
<protein>
    <submittedName>
        <fullName evidence="9">Spore germination protein</fullName>
    </submittedName>
</protein>
<keyword evidence="4" id="KW-0309">Germination</keyword>
<dbReference type="PATRIC" id="fig|288681.22.peg.5681"/>
<evidence type="ECO:0000256" key="1">
    <source>
        <dbReference type="ARBA" id="ARBA00004141"/>
    </source>
</evidence>
<keyword evidence="5 8" id="KW-0812">Transmembrane</keyword>
<dbReference type="KEGG" id="bcz:pE33L466_0136"/>
<feature type="transmembrane region" description="Helical" evidence="8">
    <location>
        <begin position="144"/>
        <end position="163"/>
    </location>
</feature>
<organism evidence="9 10">
    <name type="scientific">Bacillus cereus (strain ZK / E33L)</name>
    <dbReference type="NCBI Taxonomy" id="288681"/>
    <lineage>
        <taxon>Bacteria</taxon>
        <taxon>Bacillati</taxon>
        <taxon>Bacillota</taxon>
        <taxon>Bacilli</taxon>
        <taxon>Bacillales</taxon>
        <taxon>Bacillaceae</taxon>
        <taxon>Bacillus</taxon>
        <taxon>Bacillus cereus group</taxon>
    </lineage>
</organism>
<evidence type="ECO:0000256" key="2">
    <source>
        <dbReference type="ARBA" id="ARBA00007998"/>
    </source>
</evidence>
<keyword evidence="3" id="KW-0813">Transport</keyword>
<keyword evidence="9" id="KW-0614">Plasmid</keyword>
<gene>
    <name evidence="9" type="ordered locus">pE33L466_0136</name>
</gene>
<dbReference type="EMBL" id="CP000040">
    <property type="protein sequence ID" value="AAY60296.1"/>
    <property type="molecule type" value="Genomic_DNA"/>
</dbReference>
<keyword evidence="6 8" id="KW-1133">Transmembrane helix</keyword>